<feature type="domain" description="Cytochrome b561" evidence="12">
    <location>
        <begin position="21"/>
        <end position="223"/>
    </location>
</feature>
<gene>
    <name evidence="13" type="primary">Cyb561</name>
</gene>
<feature type="transmembrane region" description="Helical" evidence="11">
    <location>
        <begin position="90"/>
        <end position="111"/>
    </location>
</feature>
<evidence type="ECO:0000313" key="13">
    <source>
        <dbReference type="EMBL" id="CAB3235056.1"/>
    </source>
</evidence>
<protein>
    <submittedName>
        <fullName evidence="13">Cytochrome b561</fullName>
    </submittedName>
</protein>
<evidence type="ECO:0000256" key="9">
    <source>
        <dbReference type="ARBA" id="ARBA00023004"/>
    </source>
</evidence>
<reference evidence="13" key="1">
    <citation type="submission" date="2020-04" db="EMBL/GenBank/DDBJ databases">
        <authorList>
            <person name="Neveu A P."/>
        </authorList>
    </citation>
    <scope>NUCLEOTIDE SEQUENCE</scope>
    <source>
        <tissue evidence="13">Whole embryo</tissue>
    </source>
</reference>
<dbReference type="GO" id="GO:0046872">
    <property type="term" value="F:metal ion binding"/>
    <property type="evidence" value="ECO:0007669"/>
    <property type="project" value="UniProtKB-KW"/>
</dbReference>
<evidence type="ECO:0000256" key="3">
    <source>
        <dbReference type="ARBA" id="ARBA00022448"/>
    </source>
</evidence>
<evidence type="ECO:0000259" key="12">
    <source>
        <dbReference type="PROSITE" id="PS50939"/>
    </source>
</evidence>
<name>A0A6F9D9P7_9ASCI</name>
<feature type="transmembrane region" description="Helical" evidence="11">
    <location>
        <begin position="202"/>
        <end position="222"/>
    </location>
</feature>
<keyword evidence="4" id="KW-0349">Heme</keyword>
<dbReference type="FunFam" id="1.20.120.1770:FF:000001">
    <property type="entry name" value="Cytochrome b reductase 1"/>
    <property type="match status" value="1"/>
</dbReference>
<evidence type="ECO:0000256" key="6">
    <source>
        <dbReference type="ARBA" id="ARBA00022723"/>
    </source>
</evidence>
<dbReference type="PANTHER" id="PTHR10106:SF0">
    <property type="entry name" value="LD36721P"/>
    <property type="match status" value="1"/>
</dbReference>
<accession>A0A6F9D9P7</accession>
<evidence type="ECO:0000256" key="8">
    <source>
        <dbReference type="ARBA" id="ARBA00022989"/>
    </source>
</evidence>
<dbReference type="PANTHER" id="PTHR10106">
    <property type="entry name" value="CYTOCHROME B561-RELATED"/>
    <property type="match status" value="1"/>
</dbReference>
<keyword evidence="3" id="KW-0813">Transport</keyword>
<dbReference type="InterPro" id="IPR006593">
    <property type="entry name" value="Cyt_b561/ferric_Rdtase_TM"/>
</dbReference>
<dbReference type="PROSITE" id="PS50939">
    <property type="entry name" value="CYTOCHROME_B561"/>
    <property type="match status" value="1"/>
</dbReference>
<dbReference type="Pfam" id="PF03188">
    <property type="entry name" value="Cytochrom_B561"/>
    <property type="match status" value="1"/>
</dbReference>
<keyword evidence="10 11" id="KW-0472">Membrane</keyword>
<feature type="transmembrane region" description="Helical" evidence="11">
    <location>
        <begin position="15"/>
        <end position="35"/>
    </location>
</feature>
<keyword evidence="6" id="KW-0479">Metal-binding</keyword>
<evidence type="ECO:0000256" key="5">
    <source>
        <dbReference type="ARBA" id="ARBA00022692"/>
    </source>
</evidence>
<proteinExistence type="evidence at transcript level"/>
<dbReference type="GO" id="GO:0005765">
    <property type="term" value="C:lysosomal membrane"/>
    <property type="evidence" value="ECO:0007669"/>
    <property type="project" value="TreeGrafter"/>
</dbReference>
<evidence type="ECO:0000256" key="7">
    <source>
        <dbReference type="ARBA" id="ARBA00022982"/>
    </source>
</evidence>
<comment type="subcellular location">
    <subcellularLocation>
        <location evidence="2">Membrane</location>
        <topology evidence="2">Multi-pass membrane protein</topology>
    </subcellularLocation>
</comment>
<evidence type="ECO:0000256" key="1">
    <source>
        <dbReference type="ARBA" id="ARBA00001970"/>
    </source>
</evidence>
<keyword evidence="9" id="KW-0408">Iron</keyword>
<evidence type="ECO:0000256" key="11">
    <source>
        <dbReference type="SAM" id="Phobius"/>
    </source>
</evidence>
<organism evidence="13">
    <name type="scientific">Phallusia mammillata</name>
    <dbReference type="NCBI Taxonomy" id="59560"/>
    <lineage>
        <taxon>Eukaryota</taxon>
        <taxon>Metazoa</taxon>
        <taxon>Chordata</taxon>
        <taxon>Tunicata</taxon>
        <taxon>Ascidiacea</taxon>
        <taxon>Phlebobranchia</taxon>
        <taxon>Ascidiidae</taxon>
        <taxon>Phallusia</taxon>
    </lineage>
</organism>
<feature type="transmembrane region" description="Helical" evidence="11">
    <location>
        <begin position="123"/>
        <end position="148"/>
    </location>
</feature>
<dbReference type="InterPro" id="IPR043205">
    <property type="entry name" value="CYB561/CYBRD1-like"/>
</dbReference>
<evidence type="ECO:0000256" key="2">
    <source>
        <dbReference type="ARBA" id="ARBA00004141"/>
    </source>
</evidence>
<dbReference type="GO" id="GO:0016491">
    <property type="term" value="F:oxidoreductase activity"/>
    <property type="evidence" value="ECO:0007669"/>
    <property type="project" value="InterPro"/>
</dbReference>
<comment type="cofactor">
    <cofactor evidence="1">
        <name>heme b</name>
        <dbReference type="ChEBI" id="CHEBI:60344"/>
    </cofactor>
</comment>
<evidence type="ECO:0000256" key="10">
    <source>
        <dbReference type="ARBA" id="ARBA00023136"/>
    </source>
</evidence>
<dbReference type="AlphaFoldDB" id="A0A6F9D9P7"/>
<keyword evidence="8 11" id="KW-1133">Transmembrane helix</keyword>
<feature type="transmembrane region" description="Helical" evidence="11">
    <location>
        <begin position="160"/>
        <end position="182"/>
    </location>
</feature>
<feature type="transmembrane region" description="Helical" evidence="11">
    <location>
        <begin position="55"/>
        <end position="78"/>
    </location>
</feature>
<sequence length="253" mass="28412">MPVDQLDEGNQLRGLPWMVALSQGLGVAMIVLIGIWLNSYMGGFAWDGTSKEFNLHPLCMICGLVFLYGEAIMTYRIFRQSKKLKVKIIHAGLLFLALFAAIVGLVAVFQFHNKYSIKNMYSLHSWCGMITVVLFCLQLAIGFLCFLLPGARANLRSFYLPLHQFWGSAILILSAVTCISGINEKLFFVYKTTYQKLAGGAVMGNMCGVVIVMFVMSVLFVVQRQEWKRPPDEDEDAVSIHFRTLTNQDSDSE</sequence>
<dbReference type="SMART" id="SM00665">
    <property type="entry name" value="B561"/>
    <property type="match status" value="1"/>
</dbReference>
<dbReference type="EMBL" id="LR784270">
    <property type="protein sequence ID" value="CAB3235056.1"/>
    <property type="molecule type" value="mRNA"/>
</dbReference>
<keyword evidence="7" id="KW-0249">Electron transport</keyword>
<keyword evidence="5 11" id="KW-0812">Transmembrane</keyword>
<dbReference type="Gene3D" id="1.20.120.1770">
    <property type="match status" value="1"/>
</dbReference>
<evidence type="ECO:0000256" key="4">
    <source>
        <dbReference type="ARBA" id="ARBA00022617"/>
    </source>
</evidence>